<feature type="compositionally biased region" description="Low complexity" evidence="1">
    <location>
        <begin position="288"/>
        <end position="341"/>
    </location>
</feature>
<dbReference type="AlphaFoldDB" id="A0AA86SZF5"/>
<gene>
    <name evidence="3" type="ORF">AYBTSS11_LOCUS16733</name>
</gene>
<evidence type="ECO:0000313" key="4">
    <source>
        <dbReference type="Proteomes" id="UP001189624"/>
    </source>
</evidence>
<dbReference type="PANTHER" id="PTHR31805:SF16">
    <property type="entry name" value="FORMIN-LIKE PROTEIN (DUF1421)"/>
    <property type="match status" value="1"/>
</dbReference>
<dbReference type="Pfam" id="PF07223">
    <property type="entry name" value="DUF1421"/>
    <property type="match status" value="1"/>
</dbReference>
<dbReference type="InterPro" id="IPR010820">
    <property type="entry name" value="DUF1421"/>
</dbReference>
<feature type="region of interest" description="Disordered" evidence="1">
    <location>
        <begin position="186"/>
        <end position="212"/>
    </location>
</feature>
<feature type="region of interest" description="Disordered" evidence="1">
    <location>
        <begin position="281"/>
        <end position="381"/>
    </location>
</feature>
<proteinExistence type="predicted"/>
<protein>
    <recommendedName>
        <fullName evidence="2">DUF1421 domain-containing protein</fullName>
    </recommendedName>
</protein>
<dbReference type="Proteomes" id="UP001189624">
    <property type="component" value="Chromosome 5"/>
</dbReference>
<evidence type="ECO:0000259" key="2">
    <source>
        <dbReference type="Pfam" id="PF07223"/>
    </source>
</evidence>
<dbReference type="Gramene" id="rna-AYBTSS11_LOCUS16733">
    <property type="protein sequence ID" value="CAJ1956575.1"/>
    <property type="gene ID" value="gene-AYBTSS11_LOCUS16733"/>
</dbReference>
<name>A0AA86SZF5_9FABA</name>
<dbReference type="EMBL" id="OY731402">
    <property type="protein sequence ID" value="CAJ1956575.1"/>
    <property type="molecule type" value="Genomic_DNA"/>
</dbReference>
<feature type="compositionally biased region" description="Basic and acidic residues" evidence="1">
    <location>
        <begin position="196"/>
        <end position="212"/>
    </location>
</feature>
<evidence type="ECO:0000313" key="3">
    <source>
        <dbReference type="EMBL" id="CAJ1956575.1"/>
    </source>
</evidence>
<evidence type="ECO:0000256" key="1">
    <source>
        <dbReference type="SAM" id="MobiDB-lite"/>
    </source>
</evidence>
<feature type="domain" description="DUF1421" evidence="2">
    <location>
        <begin position="487"/>
        <end position="531"/>
    </location>
</feature>
<accession>A0AA86SZF5</accession>
<keyword evidence="4" id="KW-1185">Reference proteome</keyword>
<dbReference type="PANTHER" id="PTHR31805">
    <property type="entry name" value="RECEPTOR-LIKE KINASE, PUTATIVE (DUF1421)-RELATED"/>
    <property type="match status" value="1"/>
</dbReference>
<feature type="compositionally biased region" description="Polar residues" evidence="1">
    <location>
        <begin position="342"/>
        <end position="358"/>
    </location>
</feature>
<sequence>MASLPSGLVNGTSKGVDYSSGEILSSYEDDNTNNDSSNGTFIDPAKGEKWLGALADEKGLADVHASRMARTSIVPATAYSSSEDSLSREVIATVEKSMKAYTDNLMRFLEGISSRLSKLELYCYNLDKSIGAMRSDLNSDHEEADSKLKSLDKHLQEVHRSVQILRDKQELAETQKELAKLRLVCKESSSSSHSQSNEERSSPSSKDRRKIDNASNTQNLELALALPYQIAPRQQPVSSSYQVPAPNVSQATQQPHYYVMPPTPLPNRQAQNQYLLTDPLYRIPQPPTSSQVTQSPPVQQFSQYHQLQHQQQQWPQQLPQQMEVQPPQPPSTQSQVSPPVTNVYTPYSTSQATNHLPTETPPNSMPMQRPYSGIPPRGSSHSDVLPHGYSGAGTTVPKQPMLQHMKGSILAQPGDVNGTSGIYATHPPASPYIVYDGESARAHYPSQPYHSTQGGYPPTSASLHNPAPHNLMVKSSSQSQFIRFHPYSELIEKFVSMGFRGDHVVSTIQRMQETDQPVDFNSVLDRLNVHNPQRGWSG</sequence>
<organism evidence="3 4">
    <name type="scientific">Sphenostylis stenocarpa</name>
    <dbReference type="NCBI Taxonomy" id="92480"/>
    <lineage>
        <taxon>Eukaryota</taxon>
        <taxon>Viridiplantae</taxon>
        <taxon>Streptophyta</taxon>
        <taxon>Embryophyta</taxon>
        <taxon>Tracheophyta</taxon>
        <taxon>Spermatophyta</taxon>
        <taxon>Magnoliopsida</taxon>
        <taxon>eudicotyledons</taxon>
        <taxon>Gunneridae</taxon>
        <taxon>Pentapetalae</taxon>
        <taxon>rosids</taxon>
        <taxon>fabids</taxon>
        <taxon>Fabales</taxon>
        <taxon>Fabaceae</taxon>
        <taxon>Papilionoideae</taxon>
        <taxon>50 kb inversion clade</taxon>
        <taxon>NPAAA clade</taxon>
        <taxon>indigoferoid/millettioid clade</taxon>
        <taxon>Phaseoleae</taxon>
        <taxon>Sphenostylis</taxon>
    </lineage>
</organism>
<reference evidence="3" key="1">
    <citation type="submission" date="2023-10" db="EMBL/GenBank/DDBJ databases">
        <authorList>
            <person name="Domelevo Entfellner J.-B."/>
        </authorList>
    </citation>
    <scope>NUCLEOTIDE SEQUENCE</scope>
</reference>